<gene>
    <name evidence="1" type="primary">jg7765</name>
    <name evidence="1" type="ORF">PAEG_LOCUS5379</name>
</gene>
<evidence type="ECO:0000313" key="1">
    <source>
        <dbReference type="EMBL" id="CAH2217490.1"/>
    </source>
</evidence>
<reference evidence="1" key="1">
    <citation type="submission" date="2022-03" db="EMBL/GenBank/DDBJ databases">
        <authorList>
            <person name="Lindestad O."/>
        </authorList>
    </citation>
    <scope>NUCLEOTIDE SEQUENCE</scope>
</reference>
<dbReference type="AlphaFoldDB" id="A0A8S4QSW8"/>
<evidence type="ECO:0000313" key="2">
    <source>
        <dbReference type="Proteomes" id="UP000838756"/>
    </source>
</evidence>
<dbReference type="Proteomes" id="UP000838756">
    <property type="component" value="Unassembled WGS sequence"/>
</dbReference>
<organism evidence="1 2">
    <name type="scientific">Pararge aegeria aegeria</name>
    <dbReference type="NCBI Taxonomy" id="348720"/>
    <lineage>
        <taxon>Eukaryota</taxon>
        <taxon>Metazoa</taxon>
        <taxon>Ecdysozoa</taxon>
        <taxon>Arthropoda</taxon>
        <taxon>Hexapoda</taxon>
        <taxon>Insecta</taxon>
        <taxon>Pterygota</taxon>
        <taxon>Neoptera</taxon>
        <taxon>Endopterygota</taxon>
        <taxon>Lepidoptera</taxon>
        <taxon>Glossata</taxon>
        <taxon>Ditrysia</taxon>
        <taxon>Papilionoidea</taxon>
        <taxon>Nymphalidae</taxon>
        <taxon>Satyrinae</taxon>
        <taxon>Satyrini</taxon>
        <taxon>Parargina</taxon>
        <taxon>Pararge</taxon>
    </lineage>
</organism>
<protein>
    <submittedName>
        <fullName evidence="1">Jg7765 protein</fullName>
    </submittedName>
</protein>
<comment type="caution">
    <text evidence="1">The sequence shown here is derived from an EMBL/GenBank/DDBJ whole genome shotgun (WGS) entry which is preliminary data.</text>
</comment>
<accession>A0A8S4QSW8</accession>
<name>A0A8S4QSW8_9NEOP</name>
<dbReference type="EMBL" id="CAKXAJ010018159">
    <property type="protein sequence ID" value="CAH2217490.1"/>
    <property type="molecule type" value="Genomic_DNA"/>
</dbReference>
<proteinExistence type="predicted"/>
<keyword evidence="2" id="KW-1185">Reference proteome</keyword>
<sequence length="92" mass="10768">MEIAMLGVYLYEIKSVMRKSKSRRVIDIAQRKLKWQWAGHIVRRKDGRWGPKVLEWQPRTGERCVGRPPMRWTDGRWVLKCSNGDSVSVNAA</sequence>
<dbReference type="OrthoDB" id="407509at2759"/>